<dbReference type="EMBL" id="CAMXCT020004746">
    <property type="protein sequence ID" value="CAL1163606.1"/>
    <property type="molecule type" value="Genomic_DNA"/>
</dbReference>
<dbReference type="InterPro" id="IPR029058">
    <property type="entry name" value="AB_hydrolase_fold"/>
</dbReference>
<keyword evidence="2" id="KW-1133">Transmembrane helix</keyword>
<dbReference type="EMBL" id="CAMXCT030004746">
    <property type="protein sequence ID" value="CAL4797543.1"/>
    <property type="molecule type" value="Genomic_DNA"/>
</dbReference>
<dbReference type="Proteomes" id="UP001152797">
    <property type="component" value="Unassembled WGS sequence"/>
</dbReference>
<protein>
    <submittedName>
        <fullName evidence="6">Phosphatidylinositol 4-phosphate 5-kinase 1</fullName>
    </submittedName>
</protein>
<feature type="transmembrane region" description="Helical" evidence="2">
    <location>
        <begin position="578"/>
        <end position="602"/>
    </location>
</feature>
<keyword evidence="2" id="KW-0812">Transmembrane</keyword>
<keyword evidence="1" id="KW-0175">Coiled coil</keyword>
<reference evidence="4" key="1">
    <citation type="submission" date="2022-10" db="EMBL/GenBank/DDBJ databases">
        <authorList>
            <person name="Chen Y."/>
            <person name="Dougan E. K."/>
            <person name="Chan C."/>
            <person name="Rhodes N."/>
            <person name="Thang M."/>
        </authorList>
    </citation>
    <scope>NUCLEOTIDE SEQUENCE</scope>
</reference>
<evidence type="ECO:0000256" key="2">
    <source>
        <dbReference type="SAM" id="Phobius"/>
    </source>
</evidence>
<dbReference type="GO" id="GO:0006629">
    <property type="term" value="P:lipid metabolic process"/>
    <property type="evidence" value="ECO:0007669"/>
    <property type="project" value="InterPro"/>
</dbReference>
<gene>
    <name evidence="4" type="ORF">C1SCF055_LOCUS35515</name>
</gene>
<evidence type="ECO:0000313" key="7">
    <source>
        <dbReference type="Proteomes" id="UP001152797"/>
    </source>
</evidence>
<evidence type="ECO:0000313" key="5">
    <source>
        <dbReference type="EMBL" id="CAL1163606.1"/>
    </source>
</evidence>
<feature type="transmembrane region" description="Helical" evidence="2">
    <location>
        <begin position="548"/>
        <end position="571"/>
    </location>
</feature>
<comment type="caution">
    <text evidence="4">The sequence shown here is derived from an EMBL/GenBank/DDBJ whole genome shotgun (WGS) entry which is preliminary data.</text>
</comment>
<dbReference type="PANTHER" id="PTHR45856">
    <property type="entry name" value="ALPHA/BETA-HYDROLASES SUPERFAMILY PROTEIN"/>
    <property type="match status" value="1"/>
</dbReference>
<evidence type="ECO:0000256" key="1">
    <source>
        <dbReference type="SAM" id="Coils"/>
    </source>
</evidence>
<dbReference type="AlphaFoldDB" id="A0A9P1DIK3"/>
<dbReference type="InterPro" id="IPR002921">
    <property type="entry name" value="Fungal_lipase-type"/>
</dbReference>
<evidence type="ECO:0000313" key="6">
    <source>
        <dbReference type="EMBL" id="CAL4797543.1"/>
    </source>
</evidence>
<dbReference type="PANTHER" id="PTHR45856:SF24">
    <property type="entry name" value="FUNGAL LIPASE-LIKE DOMAIN-CONTAINING PROTEIN"/>
    <property type="match status" value="1"/>
</dbReference>
<dbReference type="InterPro" id="IPR051218">
    <property type="entry name" value="Sec_MonoDiacylglyc_Lipase"/>
</dbReference>
<evidence type="ECO:0000313" key="4">
    <source>
        <dbReference type="EMBL" id="CAI4010231.1"/>
    </source>
</evidence>
<proteinExistence type="predicted"/>
<accession>A0A9P1DIK3</accession>
<evidence type="ECO:0000259" key="3">
    <source>
        <dbReference type="Pfam" id="PF01764"/>
    </source>
</evidence>
<feature type="domain" description="Fungal lipase-type" evidence="3">
    <location>
        <begin position="81"/>
        <end position="235"/>
    </location>
</feature>
<organism evidence="4">
    <name type="scientific">Cladocopium goreaui</name>
    <dbReference type="NCBI Taxonomy" id="2562237"/>
    <lineage>
        <taxon>Eukaryota</taxon>
        <taxon>Sar</taxon>
        <taxon>Alveolata</taxon>
        <taxon>Dinophyceae</taxon>
        <taxon>Suessiales</taxon>
        <taxon>Symbiodiniaceae</taxon>
        <taxon>Cladocopium</taxon>
    </lineage>
</organism>
<sequence>MEEIQQMLRYWLAWNASNWVYQNHDERGDGAEWVMDCGDGVEYRAKATLRRAADVTAPLQFSAFDVEVTGGALAVLWKIYVLVFRGSVTLQDWAANLSAPINFDSPLADLLVGVHAGWHAYLSDRLLQEDLRAAIAGIESDEILLAGHSLGAALAQIVMLFLWREHQTNGSPLHNHEHIANHARCIGFGGPAPFVEMESTNARAKQRRMRARIWMQETCLNFINNNDPVARLPFDPSFALNLASFGLYEWILPANSLTLQLDQYEHFCSHIMLNREQAGFEPYEPAAEVLLERGPIVWSNEHDLRRYKEHMFPKLLKDISAASRPLLQVVNFRPTGNAPDLAGSMEEFRTTLSNLPEDVREGCLKPFKTAFHSVRMVCIQLRDIEAEMNASSIEAEEARRLHKEAHGHLIQVETYIQSAHNSILAEKWEDMQTSSREIHSIIMDYMIPTMKRLHVEVQNLQRRFGQEGKLAKLVQGALKFTEVLQNFSSVMWTVTLHVGEFVSPLAAKGMEYRHIAGLLVLVAVVVGGPAAWLSALGGSGGATLTVTAVGHVAAGASSVSAATAVTAGSAVAAMVGEAALGVSVVCAAIIGLAGSLVSLWVAKKVLTFTLQFALWMRQKFAAWSDPIVELLLALSAICALCGEHGFEVFLKALRRLYPKVGEWANHLTSDLENLMDRMNAIAQVLKDSKAEEKYKNIENELQLLAANAWLLATTASVINQGGDPEVVEQKKQEARQIGKEMLSKADELRAWMGEGTSGKNFASTIVRIPHRSRCPKWDEAMKPRGSPGRFAWQHLGLWCRCGSTIPQASSTTKPTAGQRKPMTKSLEEALYLAKLAGVYTASEVQYQIVKGPEFSRDNSPFMLENFLEAEAEEPEISKEEILEDAFERHLRKAEEELRSGVFQYPKVF</sequence>
<feature type="coiled-coil region" evidence="1">
    <location>
        <begin position="671"/>
        <end position="707"/>
    </location>
</feature>
<dbReference type="CDD" id="cd00519">
    <property type="entry name" value="Lipase_3"/>
    <property type="match status" value="1"/>
</dbReference>
<dbReference type="Gene3D" id="3.40.50.1820">
    <property type="entry name" value="alpha/beta hydrolase"/>
    <property type="match status" value="1"/>
</dbReference>
<keyword evidence="2" id="KW-0472">Membrane</keyword>
<reference evidence="5" key="2">
    <citation type="submission" date="2024-04" db="EMBL/GenBank/DDBJ databases">
        <authorList>
            <person name="Chen Y."/>
            <person name="Shah S."/>
            <person name="Dougan E. K."/>
            <person name="Thang M."/>
            <person name="Chan C."/>
        </authorList>
    </citation>
    <scope>NUCLEOTIDE SEQUENCE [LARGE SCALE GENOMIC DNA]</scope>
</reference>
<name>A0A9P1DIK3_9DINO</name>
<dbReference type="Pfam" id="PF01764">
    <property type="entry name" value="Lipase_3"/>
    <property type="match status" value="1"/>
</dbReference>
<feature type="transmembrane region" description="Helical" evidence="2">
    <location>
        <begin position="515"/>
        <end position="536"/>
    </location>
</feature>
<dbReference type="EMBL" id="CAMXCT010004746">
    <property type="protein sequence ID" value="CAI4010231.1"/>
    <property type="molecule type" value="Genomic_DNA"/>
</dbReference>
<dbReference type="SUPFAM" id="SSF53474">
    <property type="entry name" value="alpha/beta-Hydrolases"/>
    <property type="match status" value="1"/>
</dbReference>
<keyword evidence="7" id="KW-1185">Reference proteome</keyword>